<evidence type="ECO:0000256" key="1">
    <source>
        <dbReference type="ARBA" id="ARBA00004123"/>
    </source>
</evidence>
<dbReference type="PROSITE" id="PS50071">
    <property type="entry name" value="HOMEOBOX_2"/>
    <property type="match status" value="1"/>
</dbReference>
<dbReference type="EMBL" id="EF535838">
    <property type="protein sequence ID" value="ABQ10641.1"/>
    <property type="molecule type" value="mRNA"/>
</dbReference>
<evidence type="ECO:0000256" key="6">
    <source>
        <dbReference type="RuleBase" id="RU000682"/>
    </source>
</evidence>
<dbReference type="PANTHER" id="PTHR24340:SF73">
    <property type="entry name" value="HOMEOBOX PROTEIN BAGPIPE-RELATED"/>
    <property type="match status" value="1"/>
</dbReference>
<evidence type="ECO:0000313" key="9">
    <source>
        <dbReference type="EMBL" id="ABQ10641.1"/>
    </source>
</evidence>
<feature type="compositionally biased region" description="Polar residues" evidence="7">
    <location>
        <begin position="1"/>
        <end position="19"/>
    </location>
</feature>
<evidence type="ECO:0000256" key="3">
    <source>
        <dbReference type="ARBA" id="ARBA00023155"/>
    </source>
</evidence>
<feature type="region of interest" description="Disordered" evidence="7">
    <location>
        <begin position="1"/>
        <end position="79"/>
    </location>
</feature>
<proteinExistence type="evidence at transcript level"/>
<protein>
    <submittedName>
        <fullName evidence="9">Homeodomain protein NK3</fullName>
    </submittedName>
</protein>
<dbReference type="Gene3D" id="1.10.10.60">
    <property type="entry name" value="Homeodomain-like"/>
    <property type="match status" value="1"/>
</dbReference>
<dbReference type="InterPro" id="IPR009057">
    <property type="entry name" value="Homeodomain-like_sf"/>
</dbReference>
<keyword evidence="2 5" id="KW-0238">DNA-binding</keyword>
<feature type="domain" description="Homeobox" evidence="8">
    <location>
        <begin position="262"/>
        <end position="322"/>
    </location>
</feature>
<feature type="DNA-binding region" description="Homeobox" evidence="5">
    <location>
        <begin position="264"/>
        <end position="323"/>
    </location>
</feature>
<dbReference type="PANTHER" id="PTHR24340">
    <property type="entry name" value="HOMEOBOX PROTEIN NKX"/>
    <property type="match status" value="1"/>
</dbReference>
<feature type="compositionally biased region" description="Low complexity" evidence="7">
    <location>
        <begin position="46"/>
        <end position="67"/>
    </location>
</feature>
<dbReference type="SUPFAM" id="SSF46689">
    <property type="entry name" value="Homeodomain-like"/>
    <property type="match status" value="1"/>
</dbReference>
<dbReference type="GO" id="GO:0005634">
    <property type="term" value="C:nucleus"/>
    <property type="evidence" value="ECO:0007669"/>
    <property type="project" value="UniProtKB-SubCell"/>
</dbReference>
<sequence>MEAQASQRSNPFSIDSILTSDRHDAPEDVKTESKSHEVTSHTALEASQTPSPTSQTASQTTSPVASQITTSVSTPPPRKSLVYPHNAMYMAGIQHHPHNEHLMNSFYGLPLRLMTPDVYARSLNFGGFRNLSAANFPPANLHQTNFHSDARLPPSPKRSPTPTRSPAMTPNQHTTLQDDDDALVDVESVTSPCPVMSDAESHDEVMERTALSSPSDHQTDEFKTDDSSQDGLRREDLTNDDADNLHSDDQSAQTPTSTSSKPRKKRSRAAFTHAQVYELERRFAHQRYPSGPERADFAAALKLTETQIKIWFQNRRYKTKRKQLQEQQSLANSARKVAVKVLVKDDQKMYATDDVRPMLYPSVPMPGMLNFYYPYAPFLPHPTHFPS</sequence>
<dbReference type="GO" id="GO:0000981">
    <property type="term" value="F:DNA-binding transcription factor activity, RNA polymerase II-specific"/>
    <property type="evidence" value="ECO:0007669"/>
    <property type="project" value="InterPro"/>
</dbReference>
<evidence type="ECO:0000256" key="5">
    <source>
        <dbReference type="PROSITE-ProRule" id="PRU00108"/>
    </source>
</evidence>
<dbReference type="GO" id="GO:0000978">
    <property type="term" value="F:RNA polymerase II cis-regulatory region sequence-specific DNA binding"/>
    <property type="evidence" value="ECO:0007669"/>
    <property type="project" value="TreeGrafter"/>
</dbReference>
<feature type="region of interest" description="Disordered" evidence="7">
    <location>
        <begin position="140"/>
        <end position="180"/>
    </location>
</feature>
<dbReference type="GO" id="GO:0030154">
    <property type="term" value="P:cell differentiation"/>
    <property type="evidence" value="ECO:0007669"/>
    <property type="project" value="TreeGrafter"/>
</dbReference>
<dbReference type="Pfam" id="PF00046">
    <property type="entry name" value="Homeodomain"/>
    <property type="match status" value="1"/>
</dbReference>
<dbReference type="CDD" id="cd00086">
    <property type="entry name" value="homeodomain"/>
    <property type="match status" value="1"/>
</dbReference>
<dbReference type="PROSITE" id="PS00027">
    <property type="entry name" value="HOMEOBOX_1"/>
    <property type="match status" value="1"/>
</dbReference>
<dbReference type="PRINTS" id="PR00024">
    <property type="entry name" value="HOMEOBOX"/>
</dbReference>
<evidence type="ECO:0000256" key="7">
    <source>
        <dbReference type="SAM" id="MobiDB-lite"/>
    </source>
</evidence>
<evidence type="ECO:0000256" key="2">
    <source>
        <dbReference type="ARBA" id="ARBA00023125"/>
    </source>
</evidence>
<comment type="subcellular location">
    <subcellularLocation>
        <location evidence="1 5 6">Nucleus</location>
    </subcellularLocation>
</comment>
<feature type="compositionally biased region" description="Basic and acidic residues" evidence="7">
    <location>
        <begin position="217"/>
        <end position="249"/>
    </location>
</feature>
<keyword evidence="4 5" id="KW-0539">Nucleus</keyword>
<accession>A5HKM5</accession>
<feature type="compositionally biased region" description="Basic and acidic residues" evidence="7">
    <location>
        <begin position="20"/>
        <end position="39"/>
    </location>
</feature>
<dbReference type="InterPro" id="IPR050394">
    <property type="entry name" value="Homeobox_NK-like"/>
</dbReference>
<dbReference type="InterPro" id="IPR020479">
    <property type="entry name" value="HD_metazoa"/>
</dbReference>
<dbReference type="SMART" id="SM00389">
    <property type="entry name" value="HOX"/>
    <property type="match status" value="1"/>
</dbReference>
<organism evidence="9">
    <name type="scientific">Platynereis dumerilii</name>
    <name type="common">Dumeril's clam worm</name>
    <dbReference type="NCBI Taxonomy" id="6359"/>
    <lineage>
        <taxon>Eukaryota</taxon>
        <taxon>Metazoa</taxon>
        <taxon>Spiralia</taxon>
        <taxon>Lophotrochozoa</taxon>
        <taxon>Annelida</taxon>
        <taxon>Polychaeta</taxon>
        <taxon>Errantia</taxon>
        <taxon>Phyllodocida</taxon>
        <taxon>Nereididae</taxon>
        <taxon>Platynereis</taxon>
    </lineage>
</organism>
<dbReference type="AlphaFoldDB" id="A5HKM5"/>
<keyword evidence="3 5" id="KW-0371">Homeobox</keyword>
<dbReference type="InterPro" id="IPR001356">
    <property type="entry name" value="HD"/>
</dbReference>
<dbReference type="InterPro" id="IPR017970">
    <property type="entry name" value="Homeobox_CS"/>
</dbReference>
<reference evidence="9" key="1">
    <citation type="journal article" date="2008" name="Dev. Biol.">
        <title>Complementary striped expression patterns of NK homeobox genes during segment formation in the annelid Platynereis.</title>
        <authorList>
            <person name="Saudemont A."/>
            <person name="Dray N."/>
            <person name="Hudry B."/>
            <person name="Le Gouar M."/>
            <person name="Vervoort M."/>
            <person name="Balavoine G."/>
        </authorList>
    </citation>
    <scope>NUCLEOTIDE SEQUENCE</scope>
</reference>
<name>A5HKM5_PLADU</name>
<feature type="region of interest" description="Disordered" evidence="7">
    <location>
        <begin position="192"/>
        <end position="270"/>
    </location>
</feature>
<evidence type="ECO:0000256" key="4">
    <source>
        <dbReference type="ARBA" id="ARBA00023242"/>
    </source>
</evidence>
<evidence type="ECO:0000259" key="8">
    <source>
        <dbReference type="PROSITE" id="PS50071"/>
    </source>
</evidence>